<evidence type="ECO:0000313" key="1">
    <source>
        <dbReference type="EMBL" id="WAJ29270.1"/>
    </source>
</evidence>
<gene>
    <name evidence="1" type="ORF">OXU80_03260</name>
</gene>
<reference evidence="1" key="1">
    <citation type="submission" date="2022-11" db="EMBL/GenBank/DDBJ databases">
        <title>beta-Carotene-producing bacterium, Jeongeuplla avenae sp. nov., alleviates the salt stress of Arabidopsis seedlings.</title>
        <authorList>
            <person name="Jiang L."/>
            <person name="Lee J."/>
        </authorList>
    </citation>
    <scope>NUCLEOTIDE SEQUENCE</scope>
    <source>
        <strain evidence="1">DY_R2A_6</strain>
    </source>
</reference>
<sequence>MTVAQPAGAGRAGAELTTGAADTIAKGSKSFAAAARLFDADTRESVILLYAWCRHCDDVIDGQDLGHATGAPAPSPPELLARLEALREGTLAALAGRPPDVPAFRALAEVNRRHALPQELPLAHLAGFAMDVEGRTYGTFAEVLDYCYGVAGVVGEMMSVVMGARAPETLVRAADLGRAFQLTNIARDIVPDAHAGRVYLPAAWMAEEGLAPSAAAILGSASRPAVARLARRLVESAEPFYASARLGIDALPRRSAWAVATAMGVYREIGLRVVERGERAWDTRVSTSGFDKLRLAAKGSAIAFGPRNRT</sequence>
<dbReference type="EMBL" id="CP113520">
    <property type="protein sequence ID" value="WAJ29270.1"/>
    <property type="molecule type" value="Genomic_DNA"/>
</dbReference>
<organism evidence="1 2">
    <name type="scientific">Antarcticirhabdus aurantiaca</name>
    <dbReference type="NCBI Taxonomy" id="2606717"/>
    <lineage>
        <taxon>Bacteria</taxon>
        <taxon>Pseudomonadati</taxon>
        <taxon>Pseudomonadota</taxon>
        <taxon>Alphaproteobacteria</taxon>
        <taxon>Hyphomicrobiales</taxon>
        <taxon>Aurantimonadaceae</taxon>
        <taxon>Antarcticirhabdus</taxon>
    </lineage>
</organism>
<accession>A0ACD4NRJ1</accession>
<evidence type="ECO:0000313" key="2">
    <source>
        <dbReference type="Proteomes" id="UP001163223"/>
    </source>
</evidence>
<proteinExistence type="predicted"/>
<dbReference type="Proteomes" id="UP001163223">
    <property type="component" value="Chromosome"/>
</dbReference>
<keyword evidence="2" id="KW-1185">Reference proteome</keyword>
<protein>
    <submittedName>
        <fullName evidence="1">Phytoene/squalene synthase family protein</fullName>
    </submittedName>
</protein>
<name>A0ACD4NRJ1_9HYPH</name>